<dbReference type="EMBL" id="CAJVRM010000180">
    <property type="protein sequence ID" value="CAG8976493.1"/>
    <property type="molecule type" value="Genomic_DNA"/>
</dbReference>
<comment type="caution">
    <text evidence="8">The sequence shown here is derived from an EMBL/GenBank/DDBJ whole genome shotgun (WGS) entry which is preliminary data.</text>
</comment>
<evidence type="ECO:0000313" key="8">
    <source>
        <dbReference type="EMBL" id="CAG8976493.1"/>
    </source>
</evidence>
<dbReference type="PANTHER" id="PTHR10030:SF37">
    <property type="entry name" value="ALPHA-L-FUCOSIDASE-RELATED"/>
    <property type="match status" value="1"/>
</dbReference>
<dbReference type="GO" id="GO:0006004">
    <property type="term" value="P:fucose metabolic process"/>
    <property type="evidence" value="ECO:0007669"/>
    <property type="project" value="InterPro"/>
</dbReference>
<keyword evidence="9" id="KW-1185">Reference proteome</keyword>
<proteinExistence type="inferred from homology"/>
<dbReference type="InterPro" id="IPR017853">
    <property type="entry name" value="GH"/>
</dbReference>
<evidence type="ECO:0000256" key="5">
    <source>
        <dbReference type="ARBA" id="ARBA00022801"/>
    </source>
</evidence>
<dbReference type="GO" id="GO:0016139">
    <property type="term" value="P:glycoside catabolic process"/>
    <property type="evidence" value="ECO:0007669"/>
    <property type="project" value="TreeGrafter"/>
</dbReference>
<organism evidence="8 9">
    <name type="scientific">Hymenoscyphus albidus</name>
    <dbReference type="NCBI Taxonomy" id="595503"/>
    <lineage>
        <taxon>Eukaryota</taxon>
        <taxon>Fungi</taxon>
        <taxon>Dikarya</taxon>
        <taxon>Ascomycota</taxon>
        <taxon>Pezizomycotina</taxon>
        <taxon>Leotiomycetes</taxon>
        <taxon>Helotiales</taxon>
        <taxon>Helotiaceae</taxon>
        <taxon>Hymenoscyphus</taxon>
    </lineage>
</organism>
<dbReference type="OrthoDB" id="6039950at2759"/>
<keyword evidence="5" id="KW-0378">Hydrolase</keyword>
<keyword evidence="4" id="KW-0732">Signal</keyword>
<keyword evidence="6" id="KW-0326">Glycosidase</keyword>
<dbReference type="PRINTS" id="PR00741">
    <property type="entry name" value="GLHYDRLASE29"/>
</dbReference>
<dbReference type="Gene3D" id="3.20.20.80">
    <property type="entry name" value="Glycosidases"/>
    <property type="match status" value="1"/>
</dbReference>
<evidence type="ECO:0000256" key="3">
    <source>
        <dbReference type="ARBA" id="ARBA00012662"/>
    </source>
</evidence>
<gene>
    <name evidence="8" type="ORF">HYALB_00005990</name>
</gene>
<dbReference type="Proteomes" id="UP000701801">
    <property type="component" value="Unassembled WGS sequence"/>
</dbReference>
<reference evidence="8" key="1">
    <citation type="submission" date="2021-07" db="EMBL/GenBank/DDBJ databases">
        <authorList>
            <person name="Durling M."/>
        </authorList>
    </citation>
    <scope>NUCLEOTIDE SEQUENCE</scope>
</reference>
<evidence type="ECO:0000259" key="7">
    <source>
        <dbReference type="Pfam" id="PF01120"/>
    </source>
</evidence>
<dbReference type="SUPFAM" id="SSF51445">
    <property type="entry name" value="(Trans)glycosidases"/>
    <property type="match status" value="1"/>
</dbReference>
<feature type="domain" description="Glycoside hydrolase family 29 N-terminal" evidence="7">
    <location>
        <begin position="411"/>
        <end position="757"/>
    </location>
</feature>
<dbReference type="GO" id="GO:0004560">
    <property type="term" value="F:alpha-L-fucosidase activity"/>
    <property type="evidence" value="ECO:0007669"/>
    <property type="project" value="UniProtKB-EC"/>
</dbReference>
<evidence type="ECO:0000256" key="6">
    <source>
        <dbReference type="ARBA" id="ARBA00023295"/>
    </source>
</evidence>
<evidence type="ECO:0000256" key="2">
    <source>
        <dbReference type="ARBA" id="ARBA00007951"/>
    </source>
</evidence>
<dbReference type="SMART" id="SM00812">
    <property type="entry name" value="Alpha_L_fucos"/>
    <property type="match status" value="1"/>
</dbReference>
<name>A0A9N9LLR2_9HELO</name>
<evidence type="ECO:0000256" key="1">
    <source>
        <dbReference type="ARBA" id="ARBA00004071"/>
    </source>
</evidence>
<dbReference type="PANTHER" id="PTHR10030">
    <property type="entry name" value="ALPHA-L-FUCOSIDASE"/>
    <property type="match status" value="1"/>
</dbReference>
<evidence type="ECO:0000256" key="4">
    <source>
        <dbReference type="ARBA" id="ARBA00022729"/>
    </source>
</evidence>
<comment type="similarity">
    <text evidence="2">Belongs to the glycosyl hydrolase 29 family.</text>
</comment>
<dbReference type="InterPro" id="IPR016286">
    <property type="entry name" value="FUC_metazoa-typ"/>
</dbReference>
<dbReference type="InterPro" id="IPR000933">
    <property type="entry name" value="Glyco_hydro_29"/>
</dbReference>
<dbReference type="EC" id="3.2.1.51" evidence="3"/>
<dbReference type="AlphaFoldDB" id="A0A9N9LLR2"/>
<comment type="function">
    <text evidence="1">Alpha-L-fucosidase is responsible for hydrolyzing the alpha-1,6-linked fucose joined to the reducing-end N-acetylglucosamine of the carbohydrate moieties of glycoproteins.</text>
</comment>
<evidence type="ECO:0000313" key="9">
    <source>
        <dbReference type="Proteomes" id="UP000701801"/>
    </source>
</evidence>
<dbReference type="Gene3D" id="2.60.40.1180">
    <property type="entry name" value="Golgi alpha-mannosidase II"/>
    <property type="match status" value="1"/>
</dbReference>
<accession>A0A9N9LLR2</accession>
<dbReference type="Pfam" id="PF01120">
    <property type="entry name" value="Alpha_L_fucos"/>
    <property type="match status" value="1"/>
</dbReference>
<dbReference type="InterPro" id="IPR057739">
    <property type="entry name" value="Glyco_hydro_29_N"/>
</dbReference>
<dbReference type="InterPro" id="IPR013780">
    <property type="entry name" value="Glyco_hydro_b"/>
</dbReference>
<sequence length="855" mass="95473">MHPDDSGISLPKAFPIYRYQFMDMWYQHGDLDHLQRTLLTFWSFELRRCFMTRPNLSDRMDRGGMMVGRWNFPTFGASKAWGSHVPEKREYRTEQGAQFLPVMRHFFLLVAGVAVAAPLCSPAKKQSVYVSLNQYFNNKGIGNVPGEANYDGLGNAYVGTSLPQAGYYKSTKTGISYLFPGYQSGNASDNVIMSGQVVELPEGEYFSVHMLIASDTESSIENVTFTYTDGSTALSEVRASPYSSFLSILSGEIINPSYFTYNSTNFNSTHIFEFIAAMDPMKTLSSVTLPDTSEKEDKRIHLFSLSLWEQSGVQIQYVRPTQKQATECVQTVELIIDNAGPAWISGAGVEVSIHGYGIRTVQPGYIKRLRPGDQKKINIGVTGCGTVNGSVTLKGSMNATFTYENVKFGLEDFSSDLESIAKHESPDWFNEAKYGIFIHWGVYAVPGWGNSTPWEIYAEWYWWYGHHRIADKADVYNYHLRTYGPDVVYDDFFSNFTAENWDAKSWVDLFADAGAQYFVLTTKHHDGFALFDTEDTTHRNSLHYGPQRDILKELFDAAKQYQPQLKRGTYFSLPEWFNPLYGKYGFSQHDTPGSTTWPGIIANNPRSHGPSYEMEMLAYNYETDIMWCDCGGANGTAPFAAEWFNNAASSGRQVAINNRCGLAVSDFDTPEYSTFSSISERKWESNQGMDPYSYGYNRATPPELYMNATTLVGILVDMVSKNGNLLLDVGPKADGTINVTEVAHLLEAGIWIKANAEAIFNTSYYFVGAEDPSGNLRFTQTTEAIYVISLVKPAETLVVDVPLPIMDGDVVTMIGAGNGTEVEWKSAGRGIEITVPMALIDAGSYAWAFKITYAG</sequence>
<protein>
    <recommendedName>
        <fullName evidence="3">alpha-L-fucosidase</fullName>
        <ecNumber evidence="3">3.2.1.51</ecNumber>
    </recommendedName>
</protein>